<evidence type="ECO:0000313" key="4">
    <source>
        <dbReference type="Proteomes" id="UP000054988"/>
    </source>
</evidence>
<feature type="compositionally biased region" description="Polar residues" evidence="1">
    <location>
        <begin position="92"/>
        <end position="106"/>
    </location>
</feature>
<feature type="compositionally biased region" description="Basic and acidic residues" evidence="1">
    <location>
        <begin position="125"/>
        <end position="143"/>
    </location>
</feature>
<evidence type="ECO:0000313" key="3">
    <source>
        <dbReference type="EMBL" id="KTB46410.1"/>
    </source>
</evidence>
<organism evidence="3 4">
    <name type="scientific">Moniliophthora roreri</name>
    <name type="common">Frosty pod rot fungus</name>
    <name type="synonym">Monilia roreri</name>
    <dbReference type="NCBI Taxonomy" id="221103"/>
    <lineage>
        <taxon>Eukaryota</taxon>
        <taxon>Fungi</taxon>
        <taxon>Dikarya</taxon>
        <taxon>Basidiomycota</taxon>
        <taxon>Agaricomycotina</taxon>
        <taxon>Agaricomycetes</taxon>
        <taxon>Agaricomycetidae</taxon>
        <taxon>Agaricales</taxon>
        <taxon>Marasmiineae</taxon>
        <taxon>Marasmiaceae</taxon>
        <taxon>Moniliophthora</taxon>
    </lineage>
</organism>
<sequence length="368" mass="41965">MPSVALPSSPVVNKYPRTYAPTETPLMNSRPFMPPSQLPPPTPSSGRRHTLPQESQPPPRQRTSSNVSVGSKPLKGILKKPSPPAEAPPSNHYYTDSEQLIKSSESVPVRRSSLKSSNGHHAHRGSQDSTDRTSSKGRETPIEDSKKAANLVYSYARKIVDEKSRLKAEVISLNWVLRCQDGLRKRTRENANLCRVFDMAFQPDPHPQNPYGRYKPGARLWDMVHRMYLPDQTVRTYFEMPASSHCNLYKMHIIVSANPEWHTILERKRGIRCIDVFRAVYDMLQKPLTRRELSMIPHGSIRFCEDAQGARIRDSPVLEEVERSRGILRIDSFVNYRFFKGLTQKDDVWMLETCSPDGRPFPQPLPPA</sequence>
<dbReference type="EMBL" id="LATX01000362">
    <property type="protein sequence ID" value="KTB46410.1"/>
    <property type="molecule type" value="Genomic_DNA"/>
</dbReference>
<feature type="compositionally biased region" description="Pro residues" evidence="1">
    <location>
        <begin position="32"/>
        <end position="43"/>
    </location>
</feature>
<dbReference type="Proteomes" id="UP000054988">
    <property type="component" value="Unassembled WGS sequence"/>
</dbReference>
<dbReference type="AlphaFoldDB" id="A0A0W0GCW7"/>
<accession>A0A0W0GCW7</accession>
<dbReference type="Pfam" id="PF20415">
    <property type="entry name" value="DUF6699"/>
    <property type="match status" value="1"/>
</dbReference>
<reference evidence="3 4" key="1">
    <citation type="submission" date="2015-12" db="EMBL/GenBank/DDBJ databases">
        <title>Draft genome sequence of Moniliophthora roreri, the causal agent of frosty pod rot of cacao.</title>
        <authorList>
            <person name="Aime M.C."/>
            <person name="Diaz-Valderrama J.R."/>
            <person name="Kijpornyongpan T."/>
            <person name="Phillips-Mora W."/>
        </authorList>
    </citation>
    <scope>NUCLEOTIDE SEQUENCE [LARGE SCALE GENOMIC DNA]</scope>
    <source>
        <strain evidence="3 4">MCA 2952</strain>
    </source>
</reference>
<dbReference type="InterPro" id="IPR046522">
    <property type="entry name" value="DUF6699"/>
</dbReference>
<name>A0A0W0GCW7_MONRR</name>
<feature type="domain" description="DUF6699" evidence="2">
    <location>
        <begin position="221"/>
        <end position="347"/>
    </location>
</feature>
<evidence type="ECO:0000256" key="1">
    <source>
        <dbReference type="SAM" id="MobiDB-lite"/>
    </source>
</evidence>
<proteinExistence type="predicted"/>
<feature type="region of interest" description="Disordered" evidence="1">
    <location>
        <begin position="1"/>
        <end position="143"/>
    </location>
</feature>
<evidence type="ECO:0000259" key="2">
    <source>
        <dbReference type="Pfam" id="PF20415"/>
    </source>
</evidence>
<gene>
    <name evidence="3" type="ORF">WG66_1013</name>
</gene>
<comment type="caution">
    <text evidence="3">The sequence shown here is derived from an EMBL/GenBank/DDBJ whole genome shotgun (WGS) entry which is preliminary data.</text>
</comment>
<protein>
    <recommendedName>
        <fullName evidence="2">DUF6699 domain-containing protein</fullName>
    </recommendedName>
</protein>